<comment type="caution">
    <text evidence="9">The sequence shown here is derived from an EMBL/GenBank/DDBJ whole genome shotgun (WGS) entry which is preliminary data.</text>
</comment>
<dbReference type="SMART" id="SM00388">
    <property type="entry name" value="HisKA"/>
    <property type="match status" value="1"/>
</dbReference>
<dbReference type="SUPFAM" id="SSF47384">
    <property type="entry name" value="Homodimeric domain of signal transducing histidine kinase"/>
    <property type="match status" value="1"/>
</dbReference>
<evidence type="ECO:0000256" key="3">
    <source>
        <dbReference type="ARBA" id="ARBA00022553"/>
    </source>
</evidence>
<evidence type="ECO:0000259" key="6">
    <source>
        <dbReference type="PROSITE" id="PS50109"/>
    </source>
</evidence>
<dbReference type="InterPro" id="IPR036890">
    <property type="entry name" value="HATPase_C_sf"/>
</dbReference>
<dbReference type="CDD" id="cd00130">
    <property type="entry name" value="PAS"/>
    <property type="match status" value="1"/>
</dbReference>
<evidence type="ECO:0000313" key="9">
    <source>
        <dbReference type="EMBL" id="MBE1425661.1"/>
    </source>
</evidence>
<accession>A0ABR9H4M4</accession>
<evidence type="ECO:0000256" key="1">
    <source>
        <dbReference type="ARBA" id="ARBA00000085"/>
    </source>
</evidence>
<keyword evidence="10" id="KW-1185">Reference proteome</keyword>
<dbReference type="InterPro" id="IPR003661">
    <property type="entry name" value="HisK_dim/P_dom"/>
</dbReference>
<evidence type="ECO:0000256" key="4">
    <source>
        <dbReference type="PROSITE-ProRule" id="PRU00169"/>
    </source>
</evidence>
<keyword evidence="9" id="KW-0418">Kinase</keyword>
<dbReference type="PROSITE" id="PS50110">
    <property type="entry name" value="RESPONSE_REGULATORY"/>
    <property type="match status" value="1"/>
</dbReference>
<dbReference type="Gene3D" id="3.30.450.20">
    <property type="entry name" value="PAS domain"/>
    <property type="match status" value="1"/>
</dbReference>
<dbReference type="SMART" id="SM00062">
    <property type="entry name" value="PBPb"/>
    <property type="match status" value="2"/>
</dbReference>
<dbReference type="CDD" id="cd17546">
    <property type="entry name" value="REC_hyHK_CKI1_RcsC-like"/>
    <property type="match status" value="1"/>
</dbReference>
<dbReference type="SUPFAM" id="SSF55874">
    <property type="entry name" value="ATPase domain of HSP90 chaperone/DNA topoisomerase II/histidine kinase"/>
    <property type="match status" value="1"/>
</dbReference>
<dbReference type="SUPFAM" id="SSF53850">
    <property type="entry name" value="Periplasmic binding protein-like II"/>
    <property type="match status" value="2"/>
</dbReference>
<dbReference type="Gene3D" id="3.40.50.2300">
    <property type="match status" value="1"/>
</dbReference>
<gene>
    <name evidence="9" type="ORF">H4684_002318</name>
</gene>
<dbReference type="Pfam" id="PF00072">
    <property type="entry name" value="Response_reg"/>
    <property type="match status" value="1"/>
</dbReference>
<dbReference type="Pfam" id="PF02518">
    <property type="entry name" value="HATPase_c"/>
    <property type="match status" value="1"/>
</dbReference>
<dbReference type="PROSITE" id="PS50109">
    <property type="entry name" value="HIS_KIN"/>
    <property type="match status" value="1"/>
</dbReference>
<dbReference type="InterPro" id="IPR003594">
    <property type="entry name" value="HATPase_dom"/>
</dbReference>
<feature type="modified residue" description="4-aspartylphosphate" evidence="4">
    <location>
        <position position="980"/>
    </location>
</feature>
<dbReference type="InterPro" id="IPR035965">
    <property type="entry name" value="PAS-like_dom_sf"/>
</dbReference>
<dbReference type="CDD" id="cd00082">
    <property type="entry name" value="HisKA"/>
    <property type="match status" value="1"/>
</dbReference>
<dbReference type="InterPro" id="IPR011006">
    <property type="entry name" value="CheY-like_superfamily"/>
</dbReference>
<proteinExistence type="predicted"/>
<feature type="transmembrane region" description="Helical" evidence="5">
    <location>
        <begin position="517"/>
        <end position="538"/>
    </location>
</feature>
<dbReference type="Gene3D" id="3.30.565.10">
    <property type="entry name" value="Histidine kinase-like ATPase, C-terminal domain"/>
    <property type="match status" value="1"/>
</dbReference>
<feature type="domain" description="Histidine kinase" evidence="6">
    <location>
        <begin position="688"/>
        <end position="910"/>
    </location>
</feature>
<dbReference type="SUPFAM" id="SSF55785">
    <property type="entry name" value="PYP-like sensor domain (PAS domain)"/>
    <property type="match status" value="1"/>
</dbReference>
<dbReference type="PROSITE" id="PS50112">
    <property type="entry name" value="PAS"/>
    <property type="match status" value="1"/>
</dbReference>
<dbReference type="Gene3D" id="1.10.287.130">
    <property type="match status" value="1"/>
</dbReference>
<dbReference type="SUPFAM" id="SSF52172">
    <property type="entry name" value="CheY-like"/>
    <property type="match status" value="1"/>
</dbReference>
<evidence type="ECO:0000256" key="5">
    <source>
        <dbReference type="SAM" id="Phobius"/>
    </source>
</evidence>
<dbReference type="SMART" id="SM00091">
    <property type="entry name" value="PAS"/>
    <property type="match status" value="1"/>
</dbReference>
<evidence type="ECO:0000256" key="2">
    <source>
        <dbReference type="ARBA" id="ARBA00012438"/>
    </source>
</evidence>
<dbReference type="SMART" id="SM00448">
    <property type="entry name" value="REC"/>
    <property type="match status" value="1"/>
</dbReference>
<dbReference type="Pfam" id="PF00497">
    <property type="entry name" value="SBP_bac_3"/>
    <property type="match status" value="2"/>
</dbReference>
<name>A0ABR9H4M4_9BACT</name>
<dbReference type="Pfam" id="PF00512">
    <property type="entry name" value="HisKA"/>
    <property type="match status" value="1"/>
</dbReference>
<dbReference type="InterPro" id="IPR001638">
    <property type="entry name" value="Solute-binding_3/MltF_N"/>
</dbReference>
<dbReference type="SMART" id="SM00387">
    <property type="entry name" value="HATPase_c"/>
    <property type="match status" value="1"/>
</dbReference>
<dbReference type="EC" id="2.7.13.3" evidence="2"/>
<dbReference type="RefSeq" id="WP_192623833.1">
    <property type="nucleotide sequence ID" value="NZ_JADBGG010000016.1"/>
</dbReference>
<sequence length="1055" mass="117269">MSVQIIFASDDSKHSGMHATRPGRHIAALLAFMLLALILQVPRTAEGSEPSAPVVSAAEIDYPPFSVVDGLGRADGFSVELMRAALAVMGRDVTFRTGPWNEVKGWLEKGDVQVLPLVGRTPEREELFDFTVPYMTLHGAIVVRSGTDDIQDLADLKGRRVAVMRGDNAEEFLRREERGMQIQTTPSFEQALYELSQGHHDAVVVQRLVALRLIPQTGLGNLKIVDNPIEDFRQDFCFAVKKGDSRMLALLNEGLAIVIADGTYRRLHSRWFAALELPKDRRIIVGGDHQYPPFEYLDEKGSPAGFNVELTRMIAREMGLDVEIRLGPWTDVLHDLERGEIDAVQGIFYSVERDRKFDFTQAHSVNNYVVVGRRGENFDPGSISDLKGKSIVVQKGDIIHDYLSERGLESQISTVETQEDMLRALSEGKYDCALGPRIIALHIIKALGLTNLALSQNSFFSLDYCYAVPNGHAALLAQFSEGLQVIKDSGEYRRLHEKWMGVYEQPILTFVSILRKIAMILVPLLLLLLGFFLWSWALRRQVKMRTRELRESEERFKALHNASFGGITIHDKGIILDCNQGLSEITGYSTDELIGMSCLMLISEKSRDMVMRNILSGHESPYEALGIRKNGEVFPVRLEARNIPYKQANVRVTEFRDITEQKRAEEALLQAKEQAESASQAKSEFLANMSHEIRTPINGVMGMLQLMETTPLDAEQTTYIHMATEAANRLTRLLSDILDLSRVEAGKMEIREGPFQIQDIIDSVSGLFAVTARNKGVALECSLAPGLPDVLVGDEMRVRQVLFNLVGNALKFTERGRVVVDIEALPVKDKDEYRVHFCVKDTGIGIAQDRLGDIFEPFRQVENSFTRSYQGAGLGLSIVQRLVGLMHGEITIESSPGEGTSVHVVLPFKMDRENPSKTVEPAVIKTGAGFRVLLVEDDPSNRIPTQKLLEKAGHEVTLAENGRQALELLAENDFDCVLMDIQMPVMDGIEAARIIRESVALGPKKNIPIIALTAYAMEGDREKFLAAGMNGYVAKPVEIDSLLQGMSDAMAGQGA</sequence>
<dbReference type="GO" id="GO:0004673">
    <property type="term" value="F:protein histidine kinase activity"/>
    <property type="evidence" value="ECO:0007669"/>
    <property type="project" value="UniProtKB-EC"/>
</dbReference>
<dbReference type="InterPro" id="IPR036097">
    <property type="entry name" value="HisK_dim/P_sf"/>
</dbReference>
<comment type="catalytic activity">
    <reaction evidence="1">
        <text>ATP + protein L-histidine = ADP + protein N-phospho-L-histidine.</text>
        <dbReference type="EC" id="2.7.13.3"/>
    </reaction>
</comment>
<dbReference type="NCBIfam" id="TIGR00229">
    <property type="entry name" value="sensory_box"/>
    <property type="match status" value="1"/>
</dbReference>
<dbReference type="InterPro" id="IPR000014">
    <property type="entry name" value="PAS"/>
</dbReference>
<dbReference type="PANTHER" id="PTHR45339">
    <property type="entry name" value="HYBRID SIGNAL TRANSDUCTION HISTIDINE KINASE J"/>
    <property type="match status" value="1"/>
</dbReference>
<feature type="domain" description="PAS" evidence="8">
    <location>
        <begin position="551"/>
        <end position="614"/>
    </location>
</feature>
<evidence type="ECO:0000259" key="8">
    <source>
        <dbReference type="PROSITE" id="PS50112"/>
    </source>
</evidence>
<dbReference type="EMBL" id="JADBGG010000016">
    <property type="protein sequence ID" value="MBE1425661.1"/>
    <property type="molecule type" value="Genomic_DNA"/>
</dbReference>
<keyword evidence="5" id="KW-0472">Membrane</keyword>
<evidence type="ECO:0000313" key="10">
    <source>
        <dbReference type="Proteomes" id="UP000639010"/>
    </source>
</evidence>
<dbReference type="PRINTS" id="PR00344">
    <property type="entry name" value="BCTRLSENSOR"/>
</dbReference>
<reference evidence="9 10" key="1">
    <citation type="submission" date="2020-10" db="EMBL/GenBank/DDBJ databases">
        <title>Genomic Encyclopedia of Type Strains, Phase IV (KMG-IV): sequencing the most valuable type-strain genomes for metagenomic binning, comparative biology and taxonomic classification.</title>
        <authorList>
            <person name="Goeker M."/>
        </authorList>
    </citation>
    <scope>NUCLEOTIDE SEQUENCE [LARGE SCALE GENOMIC DNA]</scope>
    <source>
        <strain evidence="9 10">DSM 4194</strain>
    </source>
</reference>
<keyword evidence="9" id="KW-0808">Transferase</keyword>
<evidence type="ECO:0000259" key="7">
    <source>
        <dbReference type="PROSITE" id="PS50110"/>
    </source>
</evidence>
<dbReference type="Gene3D" id="3.40.190.10">
    <property type="entry name" value="Periplasmic binding protein-like II"/>
    <property type="match status" value="4"/>
</dbReference>
<dbReference type="Proteomes" id="UP000639010">
    <property type="component" value="Unassembled WGS sequence"/>
</dbReference>
<dbReference type="CDD" id="cd13704">
    <property type="entry name" value="PBP2_HisK"/>
    <property type="match status" value="2"/>
</dbReference>
<keyword evidence="5" id="KW-0812">Transmembrane</keyword>
<keyword evidence="5" id="KW-1133">Transmembrane helix</keyword>
<dbReference type="InterPro" id="IPR005467">
    <property type="entry name" value="His_kinase_dom"/>
</dbReference>
<dbReference type="InterPro" id="IPR001789">
    <property type="entry name" value="Sig_transdc_resp-reg_receiver"/>
</dbReference>
<dbReference type="InterPro" id="IPR004358">
    <property type="entry name" value="Sig_transdc_His_kin-like_C"/>
</dbReference>
<organism evidence="9 10">
    <name type="scientific">Desulfomicrobium macestii</name>
    <dbReference type="NCBI Taxonomy" id="90731"/>
    <lineage>
        <taxon>Bacteria</taxon>
        <taxon>Pseudomonadati</taxon>
        <taxon>Thermodesulfobacteriota</taxon>
        <taxon>Desulfovibrionia</taxon>
        <taxon>Desulfovibrionales</taxon>
        <taxon>Desulfomicrobiaceae</taxon>
        <taxon>Desulfomicrobium</taxon>
    </lineage>
</organism>
<feature type="domain" description="Response regulatory" evidence="7">
    <location>
        <begin position="931"/>
        <end position="1050"/>
    </location>
</feature>
<keyword evidence="3 4" id="KW-0597">Phosphoprotein</keyword>
<dbReference type="PANTHER" id="PTHR45339:SF3">
    <property type="entry name" value="HISTIDINE KINASE"/>
    <property type="match status" value="1"/>
</dbReference>
<dbReference type="CDD" id="cd16922">
    <property type="entry name" value="HATPase_EvgS-ArcB-TorS-like"/>
    <property type="match status" value="1"/>
</dbReference>
<protein>
    <recommendedName>
        <fullName evidence="2">histidine kinase</fullName>
        <ecNumber evidence="2">2.7.13.3</ecNumber>
    </recommendedName>
</protein>
<dbReference type="Pfam" id="PF13426">
    <property type="entry name" value="PAS_9"/>
    <property type="match status" value="1"/>
</dbReference>